<feature type="coiled-coil region" evidence="1">
    <location>
        <begin position="403"/>
        <end position="430"/>
    </location>
</feature>
<dbReference type="EMBL" id="CP031188">
    <property type="protein sequence ID" value="AXG73148.1"/>
    <property type="molecule type" value="Genomic_DNA"/>
</dbReference>
<dbReference type="RefSeq" id="WP_114676911.1">
    <property type="nucleotide sequence ID" value="NZ_CP031188.1"/>
</dbReference>
<proteinExistence type="predicted"/>
<evidence type="ECO:0000313" key="4">
    <source>
        <dbReference type="Proteomes" id="UP000253951"/>
    </source>
</evidence>
<name>A0A345H988_9FLAO</name>
<evidence type="ECO:0000256" key="1">
    <source>
        <dbReference type="SAM" id="Coils"/>
    </source>
</evidence>
<organism evidence="3 4">
    <name type="scientific">Flavobacterium arcticum</name>
    <dbReference type="NCBI Taxonomy" id="1784713"/>
    <lineage>
        <taxon>Bacteria</taxon>
        <taxon>Pseudomonadati</taxon>
        <taxon>Bacteroidota</taxon>
        <taxon>Flavobacteriia</taxon>
        <taxon>Flavobacteriales</taxon>
        <taxon>Flavobacteriaceae</taxon>
        <taxon>Flavobacterium</taxon>
    </lineage>
</organism>
<dbReference type="KEGG" id="fat:DVK85_02470"/>
<dbReference type="PANTHER" id="PTHR36836:SF1">
    <property type="entry name" value="COLANIC ACID BIOSYNTHESIS PROTEIN WCAK"/>
    <property type="match status" value="1"/>
</dbReference>
<sequence>MKNKILVVPGNTDLNRGDQALVWESIRVFEDVLPNLQVYLYESGANEEEKMLQKGQSLGLGYEFIPRILQHPRVKGKSTTKEIKYSKFVYVKWGFNAITDLISTLMLSSRFSLFNKIGKSTLSKEQKKSLELFPQLSALVVKGGGFLHSYGKIYDAYVMYYFLFDLMLAHRYKVKTIILPNSIGPLKNSLAKRLVKRVIAKSSYISVREDVSKKFLKTELNMDVPTVPDLGFFLKGSDDDFEGYLAERGFDKTKKNIAITLRPYRFDGYANADELYANYLNEIAKFIGTQVNRGYNISLVAHTLGPSAHEDDRLALKDVYNAISEDVKKNVIYLEDFGLNSRQMQKMYSYYDILVGTRFHSVIFALNEKTPSLAIAYGGNKSYGIMRDIGVPDFVLGIEAVSSDKLNEMVEKLEIEREDYLEKITQYQVKLVKEREDLVKNLKEIF</sequence>
<dbReference type="PANTHER" id="PTHR36836">
    <property type="entry name" value="COLANIC ACID BIOSYNTHESIS PROTEIN WCAK"/>
    <property type="match status" value="1"/>
</dbReference>
<dbReference type="OrthoDB" id="3199616at2"/>
<accession>A0A345H988</accession>
<evidence type="ECO:0000259" key="2">
    <source>
        <dbReference type="Pfam" id="PF04230"/>
    </source>
</evidence>
<keyword evidence="1" id="KW-0175">Coiled coil</keyword>
<protein>
    <recommendedName>
        <fullName evidence="2">Polysaccharide pyruvyl transferase domain-containing protein</fullName>
    </recommendedName>
</protein>
<evidence type="ECO:0000313" key="3">
    <source>
        <dbReference type="EMBL" id="AXG73148.1"/>
    </source>
</evidence>
<gene>
    <name evidence="3" type="ORF">DVK85_02470</name>
</gene>
<reference evidence="3 4" key="1">
    <citation type="submission" date="2018-07" db="EMBL/GenBank/DDBJ databases">
        <title>Complete genome sequence of Flavobacterium arcticum type strain SM1502T.</title>
        <authorList>
            <person name="Li Y."/>
            <person name="Li D.-D."/>
        </authorList>
    </citation>
    <scope>NUCLEOTIDE SEQUENCE [LARGE SCALE GENOMIC DNA]</scope>
    <source>
        <strain evidence="3 4">SM1502</strain>
    </source>
</reference>
<feature type="domain" description="Polysaccharide pyruvyl transferase" evidence="2">
    <location>
        <begin position="15"/>
        <end position="377"/>
    </location>
</feature>
<dbReference type="Pfam" id="PF04230">
    <property type="entry name" value="PS_pyruv_trans"/>
    <property type="match status" value="1"/>
</dbReference>
<dbReference type="InterPro" id="IPR007345">
    <property type="entry name" value="Polysacch_pyruvyl_Trfase"/>
</dbReference>
<dbReference type="Proteomes" id="UP000253951">
    <property type="component" value="Chromosome"/>
</dbReference>
<keyword evidence="4" id="KW-1185">Reference proteome</keyword>
<dbReference type="AlphaFoldDB" id="A0A345H988"/>